<keyword evidence="5" id="KW-0653">Protein transport</keyword>
<dbReference type="SUPFAM" id="SSF158702">
    <property type="entry name" value="Sec63 N-terminal domain-like"/>
    <property type="match status" value="1"/>
</dbReference>
<dbReference type="Pfam" id="PF00226">
    <property type="entry name" value="DnaJ"/>
    <property type="match status" value="1"/>
</dbReference>
<dbReference type="InterPro" id="IPR036869">
    <property type="entry name" value="J_dom_sf"/>
</dbReference>
<dbReference type="EMBL" id="UFAJ01000742">
    <property type="protein sequence ID" value="SSD61521.1"/>
    <property type="molecule type" value="Genomic_DNA"/>
</dbReference>
<keyword evidence="2" id="KW-0813">Transport</keyword>
<keyword evidence="8" id="KW-0143">Chaperone</keyword>
<feature type="compositionally biased region" description="Basic and acidic residues" evidence="9">
    <location>
        <begin position="681"/>
        <end position="705"/>
    </location>
</feature>
<keyword evidence="4" id="KW-0256">Endoplasmic reticulum</keyword>
<dbReference type="SUPFAM" id="SSF81296">
    <property type="entry name" value="E set domains"/>
    <property type="match status" value="1"/>
</dbReference>
<evidence type="ECO:0000259" key="11">
    <source>
        <dbReference type="PROSITE" id="PS50076"/>
    </source>
</evidence>
<reference evidence="13" key="1">
    <citation type="submission" date="2018-06" db="EMBL/GenBank/DDBJ databases">
        <authorList>
            <person name="Guldener U."/>
        </authorList>
    </citation>
    <scope>NUCLEOTIDE SEQUENCE [LARGE SCALE GENOMIC DNA]</scope>
    <source>
        <strain evidence="13">UTAD17</strain>
    </source>
</reference>
<dbReference type="InterPro" id="IPR014756">
    <property type="entry name" value="Ig_E-set"/>
</dbReference>
<proteinExistence type="predicted"/>
<organism evidence="12 13">
    <name type="scientific">Saccharomycodes ludwigii</name>
    <dbReference type="NCBI Taxonomy" id="36035"/>
    <lineage>
        <taxon>Eukaryota</taxon>
        <taxon>Fungi</taxon>
        <taxon>Dikarya</taxon>
        <taxon>Ascomycota</taxon>
        <taxon>Saccharomycotina</taxon>
        <taxon>Saccharomycetes</taxon>
        <taxon>Saccharomycodales</taxon>
        <taxon>Saccharomycodaceae</taxon>
        <taxon>Saccharomycodes</taxon>
    </lineage>
</organism>
<keyword evidence="13" id="KW-1185">Reference proteome</keyword>
<evidence type="ECO:0000256" key="3">
    <source>
        <dbReference type="ARBA" id="ARBA00022692"/>
    </source>
</evidence>
<dbReference type="GO" id="GO:0008320">
    <property type="term" value="F:protein transmembrane transporter activity"/>
    <property type="evidence" value="ECO:0007669"/>
    <property type="project" value="TreeGrafter"/>
</dbReference>
<comment type="subcellular location">
    <subcellularLocation>
        <location evidence="1">Endoplasmic reticulum membrane</location>
        <topology evidence="1">Multi-pass membrane protein</topology>
    </subcellularLocation>
</comment>
<dbReference type="GO" id="GO:0003723">
    <property type="term" value="F:RNA binding"/>
    <property type="evidence" value="ECO:0007669"/>
    <property type="project" value="TreeGrafter"/>
</dbReference>
<evidence type="ECO:0000256" key="6">
    <source>
        <dbReference type="ARBA" id="ARBA00022989"/>
    </source>
</evidence>
<keyword evidence="7 10" id="KW-0472">Membrane</keyword>
<dbReference type="Gene3D" id="1.10.287.110">
    <property type="entry name" value="DnaJ domain"/>
    <property type="match status" value="1"/>
</dbReference>
<evidence type="ECO:0000256" key="2">
    <source>
        <dbReference type="ARBA" id="ARBA00022448"/>
    </source>
</evidence>
<dbReference type="SUPFAM" id="SSF46565">
    <property type="entry name" value="Chaperone J-domain"/>
    <property type="match status" value="1"/>
</dbReference>
<protein>
    <submittedName>
        <fullName evidence="12">Related to Protein translocation protein SEC63</fullName>
    </submittedName>
</protein>
<dbReference type="PANTHER" id="PTHR24075:SF0">
    <property type="entry name" value="TRANSLOCATION PROTEIN SEC63 HOMOLOG"/>
    <property type="match status" value="1"/>
</dbReference>
<dbReference type="GO" id="GO:0031207">
    <property type="term" value="C:Sec62/Sec63 complex"/>
    <property type="evidence" value="ECO:0007669"/>
    <property type="project" value="TreeGrafter"/>
</dbReference>
<gene>
    <name evidence="12" type="ORF">SCODWIG_03282</name>
</gene>
<evidence type="ECO:0000313" key="12">
    <source>
        <dbReference type="EMBL" id="SSD61521.1"/>
    </source>
</evidence>
<dbReference type="GO" id="GO:0006614">
    <property type="term" value="P:SRP-dependent cotranslational protein targeting to membrane"/>
    <property type="evidence" value="ECO:0007669"/>
    <property type="project" value="TreeGrafter"/>
</dbReference>
<dbReference type="InterPro" id="IPR001623">
    <property type="entry name" value="DnaJ_domain"/>
</dbReference>
<keyword evidence="3 10" id="KW-0812">Transmembrane</keyword>
<name>A0A376BA94_9ASCO</name>
<feature type="compositionally biased region" description="Acidic residues" evidence="9">
    <location>
        <begin position="634"/>
        <end position="680"/>
    </location>
</feature>
<evidence type="ECO:0000256" key="5">
    <source>
        <dbReference type="ARBA" id="ARBA00022927"/>
    </source>
</evidence>
<keyword evidence="6 10" id="KW-1133">Transmembrane helix</keyword>
<sequence>MALNYDYDEDSQTWPFFLLTIALVILIPCTLKHFYNIFFCPSFEQENAEHQQAPKDKNITVTAQLKNKYTNVNIKQFRTKYYKKFFKRSILSRKTLIITVAWILISILIQNKINGNSSLRENALNSLFDPYELLGLGTATDATEKDIRSAYRKLSVKFHPDKLPQNLSDEERDKLQEKFVLITKAYKALTDELTRENYLKYGHPDGPQTTSHGIALPKFLVGSSIAAYCVIAFYIVVLGAILPIVVNRWWSKTKSVTKKGIQVETSNYFISILFNYKPTEIVTVETVLQWLSNAYEYKMWYPHLTNEDFYRYLKNHVNRVNEDDNEIKYRIVSKTHSLLLSLLEISCAFRYADISLTILETSKCIIQATMPSKHAQLLQLPNVSINSLKKANNQDTKTLGKLFTLTENDAMEKLGISNIEDLHDTLTVASKIPQLILLRSKFVVSGEPVVTPGAISHIDLKILIRSPKQKFIQADKFPEDFVNRNDELYDDFESQRDPFTSAVKNQPLTPYIYAPHFPVEKRATWYALVISQKDNKIIQTPSMVSHLSFANLSDKNIKLYQKTIDNDPKIHDFNPEDWVVGTIKVPFSQPAPQEKGMYFYRIVVSSCDYFGCDLDATIVLEVKDAPVEELKTSDDDELEDSDEDEESNAADEENEDEDYSSSEFTDIDTDTEEEEEEEEEEKKNNDEKEEKNKKEEEKKDKETKA</sequence>
<dbReference type="InterPro" id="IPR004179">
    <property type="entry name" value="Sec63-dom"/>
</dbReference>
<dbReference type="PROSITE" id="PS50076">
    <property type="entry name" value="DNAJ_2"/>
    <property type="match status" value="1"/>
</dbReference>
<dbReference type="CDD" id="cd06257">
    <property type="entry name" value="DnaJ"/>
    <property type="match status" value="1"/>
</dbReference>
<feature type="transmembrane region" description="Helical" evidence="10">
    <location>
        <begin position="12"/>
        <end position="31"/>
    </location>
</feature>
<dbReference type="VEuPathDB" id="FungiDB:SCODWIG_03282"/>
<feature type="transmembrane region" description="Helical" evidence="10">
    <location>
        <begin position="90"/>
        <end position="109"/>
    </location>
</feature>
<feature type="region of interest" description="Disordered" evidence="9">
    <location>
        <begin position="629"/>
        <end position="705"/>
    </location>
</feature>
<dbReference type="PRINTS" id="PR00625">
    <property type="entry name" value="JDOMAIN"/>
</dbReference>
<dbReference type="GO" id="GO:0006620">
    <property type="term" value="P:post-translational protein targeting to endoplasmic reticulum membrane"/>
    <property type="evidence" value="ECO:0007669"/>
    <property type="project" value="TreeGrafter"/>
</dbReference>
<dbReference type="PANTHER" id="PTHR24075">
    <property type="entry name" value="SEC63 DOMAIN-CONTAINING"/>
    <property type="match status" value="1"/>
</dbReference>
<dbReference type="AlphaFoldDB" id="A0A376BA94"/>
<feature type="transmembrane region" description="Helical" evidence="10">
    <location>
        <begin position="225"/>
        <end position="246"/>
    </location>
</feature>
<evidence type="ECO:0000256" key="8">
    <source>
        <dbReference type="ARBA" id="ARBA00023186"/>
    </source>
</evidence>
<evidence type="ECO:0000256" key="10">
    <source>
        <dbReference type="SAM" id="Phobius"/>
    </source>
</evidence>
<dbReference type="InterPro" id="IPR035892">
    <property type="entry name" value="C2_domain_sf"/>
</dbReference>
<evidence type="ECO:0000256" key="7">
    <source>
        <dbReference type="ARBA" id="ARBA00023136"/>
    </source>
</evidence>
<feature type="domain" description="J" evidence="11">
    <location>
        <begin position="129"/>
        <end position="202"/>
    </location>
</feature>
<dbReference type="SMART" id="SM00973">
    <property type="entry name" value="Sec63"/>
    <property type="match status" value="1"/>
</dbReference>
<evidence type="ECO:0000313" key="13">
    <source>
        <dbReference type="Proteomes" id="UP000262825"/>
    </source>
</evidence>
<accession>A0A376BA94</accession>
<evidence type="ECO:0000256" key="4">
    <source>
        <dbReference type="ARBA" id="ARBA00022824"/>
    </source>
</evidence>
<dbReference type="Proteomes" id="UP000262825">
    <property type="component" value="Unassembled WGS sequence"/>
</dbReference>
<evidence type="ECO:0000256" key="9">
    <source>
        <dbReference type="SAM" id="MobiDB-lite"/>
    </source>
</evidence>
<dbReference type="SMART" id="SM00271">
    <property type="entry name" value="DnaJ"/>
    <property type="match status" value="1"/>
</dbReference>
<dbReference type="Gene3D" id="2.60.40.150">
    <property type="entry name" value="C2 domain"/>
    <property type="match status" value="1"/>
</dbReference>
<evidence type="ECO:0000256" key="1">
    <source>
        <dbReference type="ARBA" id="ARBA00004477"/>
    </source>
</evidence>